<gene>
    <name evidence="1" type="ORF">AX660_07485</name>
</gene>
<name>A0A136A3Q8_9ALTE</name>
<dbReference type="OrthoDB" id="5733587at2"/>
<accession>A0A136A3Q8</accession>
<evidence type="ECO:0000313" key="2">
    <source>
        <dbReference type="Proteomes" id="UP000070299"/>
    </source>
</evidence>
<proteinExistence type="predicted"/>
<evidence type="ECO:0000313" key="1">
    <source>
        <dbReference type="EMBL" id="KXI29862.1"/>
    </source>
</evidence>
<dbReference type="EMBL" id="LSNE01000003">
    <property type="protein sequence ID" value="KXI29862.1"/>
    <property type="molecule type" value="Genomic_DNA"/>
</dbReference>
<dbReference type="RefSeq" id="WP_068373157.1">
    <property type="nucleotide sequence ID" value="NZ_LSNE01000003.1"/>
</dbReference>
<keyword evidence="2" id="KW-1185">Reference proteome</keyword>
<dbReference type="Proteomes" id="UP000070299">
    <property type="component" value="Unassembled WGS sequence"/>
</dbReference>
<dbReference type="AlphaFoldDB" id="A0A136A3Q8"/>
<reference evidence="2" key="1">
    <citation type="submission" date="2016-02" db="EMBL/GenBank/DDBJ databases">
        <authorList>
            <person name="Schultz-Johansen M."/>
            <person name="Glaring M.A."/>
            <person name="Bech P.K."/>
            <person name="Stougaard P."/>
        </authorList>
    </citation>
    <scope>NUCLEOTIDE SEQUENCE [LARGE SCALE GENOMIC DNA]</scope>
    <source>
        <strain evidence="2">S66</strain>
    </source>
</reference>
<organism evidence="1 2">
    <name type="scientific">Paraglaciecola hydrolytica</name>
    <dbReference type="NCBI Taxonomy" id="1799789"/>
    <lineage>
        <taxon>Bacteria</taxon>
        <taxon>Pseudomonadati</taxon>
        <taxon>Pseudomonadota</taxon>
        <taxon>Gammaproteobacteria</taxon>
        <taxon>Alteromonadales</taxon>
        <taxon>Alteromonadaceae</taxon>
        <taxon>Paraglaciecola</taxon>
    </lineage>
</organism>
<dbReference type="STRING" id="1799789.AX660_07485"/>
<protein>
    <submittedName>
        <fullName evidence="1">Uncharacterized protein</fullName>
    </submittedName>
</protein>
<comment type="caution">
    <text evidence="1">The sequence shown here is derived from an EMBL/GenBank/DDBJ whole genome shotgun (WGS) entry which is preliminary data.</text>
</comment>
<sequence>MTHRFLCANHRQWLQSNPAAANAHFADTQDTGQWYREQGLWQQALPYVGCAYETAEIVLTLQARDKATCVINFTSCAILLADTWHKAGEHANSSEVLRNAQQRLVPEHTLCYQQPVIQDCIRDCIKALARGEQFKQDLYLNSNDSRLSH</sequence>